<dbReference type="Gene3D" id="3.30.1490.20">
    <property type="entry name" value="ATP-grasp fold, A domain"/>
    <property type="match status" value="1"/>
</dbReference>
<reference evidence="1 2" key="1">
    <citation type="journal article" date="2014" name="Antonie Van Leeuwenhoek">
        <title>Hyphomonas beringensis sp. nov. and Hyphomonas chukchiensis sp. nov., isolated from surface seawater of the Bering Sea and Chukchi Sea.</title>
        <authorList>
            <person name="Li C."/>
            <person name="Lai Q."/>
            <person name="Li G."/>
            <person name="Dong C."/>
            <person name="Wang J."/>
            <person name="Liao Y."/>
            <person name="Shao Z."/>
        </authorList>
    </citation>
    <scope>NUCLEOTIDE SEQUENCE [LARGE SCALE GENOMIC DNA]</scope>
    <source>
        <strain evidence="1 2">SCH89</strain>
    </source>
</reference>
<evidence type="ECO:0008006" key="3">
    <source>
        <dbReference type="Google" id="ProtNLM"/>
    </source>
</evidence>
<dbReference type="SUPFAM" id="SSF56059">
    <property type="entry name" value="Glutathione synthetase ATP-binding domain-like"/>
    <property type="match status" value="1"/>
</dbReference>
<accession>A0A059G6H9</accession>
<dbReference type="GO" id="GO:0005524">
    <property type="term" value="F:ATP binding"/>
    <property type="evidence" value="ECO:0007669"/>
    <property type="project" value="InterPro"/>
</dbReference>
<name>A0A059G6H9_9PROT</name>
<gene>
    <name evidence="1" type="ORF">HOC_11258</name>
</gene>
<sequence>MPSTHTPASNVLSLRAKAPASPCKIVFVTHGEGRGRIVATDKAFMDRLRENDPEMVSQIRTHRTGSGPFDFRDVGLIVFWLGDPLRQKYPQCYAEAVQIEATASIYGIRVINSPFGLSNTSKADQARIWNPAGLPSAKAERADCAEDLPATASKVGFPCIIRSDDVHCQRSVAIAHCAEDVARVAATISFPAAVIAFIDVQASWRATGDETSLFSRYHHKARAIVFGGEVKASHLFFSTDRIVGLSNSVFAREDTPRRNFARRFGLGARVVSEMIDADLVHFDAPVAHADQLVKAVAALGLDFAAVDYSIMPDGQPVIWEANPYFYLPSGQQSVFSAERQAVRRVDETFDWMAARLKAEFEGALSAGDKSYAEPEMVLLSAAN</sequence>
<proteinExistence type="predicted"/>
<evidence type="ECO:0000313" key="2">
    <source>
        <dbReference type="Proteomes" id="UP000024942"/>
    </source>
</evidence>
<dbReference type="EMBL" id="ARYL01000015">
    <property type="protein sequence ID" value="KDA02334.1"/>
    <property type="molecule type" value="Genomic_DNA"/>
</dbReference>
<dbReference type="AlphaFoldDB" id="A0A059G6H9"/>
<comment type="caution">
    <text evidence="1">The sequence shown here is derived from an EMBL/GenBank/DDBJ whole genome shotgun (WGS) entry which is preliminary data.</text>
</comment>
<dbReference type="OrthoDB" id="7615991at2"/>
<dbReference type="STRING" id="1280953.HOC_11258"/>
<keyword evidence="2" id="KW-1185">Reference proteome</keyword>
<protein>
    <recommendedName>
        <fullName evidence="3">ATP-grasp domain-containing protein</fullName>
    </recommendedName>
</protein>
<dbReference type="PATRIC" id="fig|1280953.3.peg.2271"/>
<organism evidence="1 2">
    <name type="scientific">Hyphomonas oceanitis SCH89</name>
    <dbReference type="NCBI Taxonomy" id="1280953"/>
    <lineage>
        <taxon>Bacteria</taxon>
        <taxon>Pseudomonadati</taxon>
        <taxon>Pseudomonadota</taxon>
        <taxon>Alphaproteobacteria</taxon>
        <taxon>Hyphomonadales</taxon>
        <taxon>Hyphomonadaceae</taxon>
        <taxon>Hyphomonas</taxon>
    </lineage>
</organism>
<dbReference type="RefSeq" id="WP_035538524.1">
    <property type="nucleotide sequence ID" value="NZ_ARYL01000015.1"/>
</dbReference>
<dbReference type="Proteomes" id="UP000024942">
    <property type="component" value="Unassembled WGS sequence"/>
</dbReference>
<dbReference type="InterPro" id="IPR013815">
    <property type="entry name" value="ATP_grasp_subdomain_1"/>
</dbReference>
<evidence type="ECO:0000313" key="1">
    <source>
        <dbReference type="EMBL" id="KDA02334.1"/>
    </source>
</evidence>